<evidence type="ECO:0000313" key="2">
    <source>
        <dbReference type="EMBL" id="GCC39113.1"/>
    </source>
</evidence>
<feature type="region of interest" description="Disordered" evidence="1">
    <location>
        <begin position="41"/>
        <end position="61"/>
    </location>
</feature>
<name>A0A401T8W9_CHIPU</name>
<protein>
    <submittedName>
        <fullName evidence="2">Uncharacterized protein</fullName>
    </submittedName>
</protein>
<evidence type="ECO:0000313" key="3">
    <source>
        <dbReference type="Proteomes" id="UP000287033"/>
    </source>
</evidence>
<accession>A0A401T8W9</accession>
<proteinExistence type="predicted"/>
<organism evidence="2 3">
    <name type="scientific">Chiloscyllium punctatum</name>
    <name type="common">Brownbanded bambooshark</name>
    <name type="synonym">Hemiscyllium punctatum</name>
    <dbReference type="NCBI Taxonomy" id="137246"/>
    <lineage>
        <taxon>Eukaryota</taxon>
        <taxon>Metazoa</taxon>
        <taxon>Chordata</taxon>
        <taxon>Craniata</taxon>
        <taxon>Vertebrata</taxon>
        <taxon>Chondrichthyes</taxon>
        <taxon>Elasmobranchii</taxon>
        <taxon>Galeomorphii</taxon>
        <taxon>Galeoidea</taxon>
        <taxon>Orectolobiformes</taxon>
        <taxon>Hemiscylliidae</taxon>
        <taxon>Chiloscyllium</taxon>
    </lineage>
</organism>
<dbReference type="AlphaFoldDB" id="A0A401T8W9"/>
<evidence type="ECO:0000256" key="1">
    <source>
        <dbReference type="SAM" id="MobiDB-lite"/>
    </source>
</evidence>
<gene>
    <name evidence="2" type="ORF">chiPu_0023017</name>
</gene>
<dbReference type="EMBL" id="BEZZ01014331">
    <property type="protein sequence ID" value="GCC39113.1"/>
    <property type="molecule type" value="Genomic_DNA"/>
</dbReference>
<comment type="caution">
    <text evidence="2">The sequence shown here is derived from an EMBL/GenBank/DDBJ whole genome shotgun (WGS) entry which is preliminary data.</text>
</comment>
<dbReference type="Proteomes" id="UP000287033">
    <property type="component" value="Unassembled WGS sequence"/>
</dbReference>
<sequence>MQRQRWRQRQRRPLPSQELDQVCAHLEEFNNVAARSRAQLRGDARLHGAPRPRQGTVSQLPGAVSVRLCPGATPVVAADGSGTPRGSGAGLGLIHLIGWMENGGG</sequence>
<keyword evidence="3" id="KW-1185">Reference proteome</keyword>
<reference evidence="2 3" key="1">
    <citation type="journal article" date="2018" name="Nat. Ecol. Evol.">
        <title>Shark genomes provide insights into elasmobranch evolution and the origin of vertebrates.</title>
        <authorList>
            <person name="Hara Y"/>
            <person name="Yamaguchi K"/>
            <person name="Onimaru K"/>
            <person name="Kadota M"/>
            <person name="Koyanagi M"/>
            <person name="Keeley SD"/>
            <person name="Tatsumi K"/>
            <person name="Tanaka K"/>
            <person name="Motone F"/>
            <person name="Kageyama Y"/>
            <person name="Nozu R"/>
            <person name="Adachi N"/>
            <person name="Nishimura O"/>
            <person name="Nakagawa R"/>
            <person name="Tanegashima C"/>
            <person name="Kiyatake I"/>
            <person name="Matsumoto R"/>
            <person name="Murakumo K"/>
            <person name="Nishida K"/>
            <person name="Terakita A"/>
            <person name="Kuratani S"/>
            <person name="Sato K"/>
            <person name="Hyodo S Kuraku.S."/>
        </authorList>
    </citation>
    <scope>NUCLEOTIDE SEQUENCE [LARGE SCALE GENOMIC DNA]</scope>
</reference>